<feature type="chain" id="PRO_5037932837" evidence="1">
    <location>
        <begin position="19"/>
        <end position="78"/>
    </location>
</feature>
<feature type="signal peptide" evidence="1">
    <location>
        <begin position="1"/>
        <end position="18"/>
    </location>
</feature>
<dbReference type="RefSeq" id="WP_200789180.1">
    <property type="nucleotide sequence ID" value="NZ_JAEDAO010000001.1"/>
</dbReference>
<name>A0A934USX2_9BURK</name>
<reference evidence="2" key="1">
    <citation type="submission" date="2020-12" db="EMBL/GenBank/DDBJ databases">
        <title>Ramlibacter sp. nov., isolated from a freshwater alga, Cryptomonas.</title>
        <authorList>
            <person name="Kim H.M."/>
            <person name="Jeon C.O."/>
        </authorList>
    </citation>
    <scope>NUCLEOTIDE SEQUENCE</scope>
    <source>
        <strain evidence="2">CrO1</strain>
    </source>
</reference>
<organism evidence="2 3">
    <name type="scientific">Ramlibacter algicola</name>
    <dbReference type="NCBI Taxonomy" id="2795217"/>
    <lineage>
        <taxon>Bacteria</taxon>
        <taxon>Pseudomonadati</taxon>
        <taxon>Pseudomonadota</taxon>
        <taxon>Betaproteobacteria</taxon>
        <taxon>Burkholderiales</taxon>
        <taxon>Comamonadaceae</taxon>
        <taxon>Ramlibacter</taxon>
    </lineage>
</organism>
<evidence type="ECO:0000313" key="3">
    <source>
        <dbReference type="Proteomes" id="UP000617041"/>
    </source>
</evidence>
<dbReference type="EMBL" id="JAEDAO010000001">
    <property type="protein sequence ID" value="MBK0394178.1"/>
    <property type="molecule type" value="Genomic_DNA"/>
</dbReference>
<evidence type="ECO:0000313" key="2">
    <source>
        <dbReference type="EMBL" id="MBK0394178.1"/>
    </source>
</evidence>
<sequence length="78" mass="8271">MRYLLLALGLAFAGTAWAHNCPNEMKAIDAKLATKPQLSKADADKVAKLRADGEAAHKAGKHDDSMKALGEAKKLLGI</sequence>
<dbReference type="Proteomes" id="UP000617041">
    <property type="component" value="Unassembled WGS sequence"/>
</dbReference>
<protein>
    <submittedName>
        <fullName evidence="2">Uncharacterized protein</fullName>
    </submittedName>
</protein>
<dbReference type="AlphaFoldDB" id="A0A934USX2"/>
<accession>A0A934USX2</accession>
<gene>
    <name evidence="2" type="ORF">I8E28_16370</name>
</gene>
<evidence type="ECO:0000256" key="1">
    <source>
        <dbReference type="SAM" id="SignalP"/>
    </source>
</evidence>
<comment type="caution">
    <text evidence="2">The sequence shown here is derived from an EMBL/GenBank/DDBJ whole genome shotgun (WGS) entry which is preliminary data.</text>
</comment>
<keyword evidence="1" id="KW-0732">Signal</keyword>
<keyword evidence="3" id="KW-1185">Reference proteome</keyword>
<proteinExistence type="predicted"/>